<dbReference type="Gene3D" id="3.90.25.10">
    <property type="entry name" value="UDP-galactose 4-epimerase, domain 1"/>
    <property type="match status" value="1"/>
</dbReference>
<dbReference type="PANTHER" id="PTHR47129:SF1">
    <property type="entry name" value="NMRA-LIKE DOMAIN-CONTAINING PROTEIN"/>
    <property type="match status" value="1"/>
</dbReference>
<evidence type="ECO:0000259" key="1">
    <source>
        <dbReference type="Pfam" id="PF05368"/>
    </source>
</evidence>
<dbReference type="PANTHER" id="PTHR47129">
    <property type="entry name" value="QUINONE OXIDOREDUCTASE 2"/>
    <property type="match status" value="1"/>
</dbReference>
<organism evidence="2 3">
    <name type="scientific">Dyadobacter koreensis</name>
    <dbReference type="NCBI Taxonomy" id="408657"/>
    <lineage>
        <taxon>Bacteria</taxon>
        <taxon>Pseudomonadati</taxon>
        <taxon>Bacteroidota</taxon>
        <taxon>Cytophagia</taxon>
        <taxon>Cytophagales</taxon>
        <taxon>Spirosomataceae</taxon>
        <taxon>Dyadobacter</taxon>
    </lineage>
</organism>
<dbReference type="InterPro" id="IPR052718">
    <property type="entry name" value="NmrA-type_oxidoreductase"/>
</dbReference>
<dbReference type="OrthoDB" id="9780595at2"/>
<dbReference type="STRING" id="408657.SAMN04487995_3552"/>
<dbReference type="RefSeq" id="WP_090337399.1">
    <property type="nucleotide sequence ID" value="NZ_FNXY01000005.1"/>
</dbReference>
<accession>A0A1H6WUY8</accession>
<dbReference type="Pfam" id="PF05368">
    <property type="entry name" value="NmrA"/>
    <property type="match status" value="1"/>
</dbReference>
<feature type="domain" description="NmrA-like" evidence="1">
    <location>
        <begin position="2"/>
        <end position="286"/>
    </location>
</feature>
<evidence type="ECO:0000313" key="3">
    <source>
        <dbReference type="Proteomes" id="UP000199532"/>
    </source>
</evidence>
<gene>
    <name evidence="2" type="ORF">SAMN04487995_3552</name>
</gene>
<sequence>MSKILVTGATGHLGAAVTNFLLEKTDVTNISILVRDPAKAVKFGERGVKVEVGDYDNTEALTKALTGIDKLYLVSGLDANRGAQHENVINTAKKAGVKHIIYTSFQHKTEGGHPALAFIAEGHLYTEKVLKASGVTYTILQHGLYAEVIPMFAGENLLQSKTIFLPAGEGKTAFATRENMAEGGAVILLDEAGKFDNQTIELAGSETVSWSDIATVISSNVGETISYISPSVVDFTSALTGAGVPAEIVGMSAGFSQAINDGEFDAVNGKLEDLLGRKLTTVADFLAEIYVKK</sequence>
<dbReference type="Gene3D" id="3.40.50.720">
    <property type="entry name" value="NAD(P)-binding Rossmann-like Domain"/>
    <property type="match status" value="1"/>
</dbReference>
<dbReference type="InterPro" id="IPR008030">
    <property type="entry name" value="NmrA-like"/>
</dbReference>
<reference evidence="2 3" key="1">
    <citation type="submission" date="2016-10" db="EMBL/GenBank/DDBJ databases">
        <authorList>
            <person name="de Groot N.N."/>
        </authorList>
    </citation>
    <scope>NUCLEOTIDE SEQUENCE [LARGE SCALE GENOMIC DNA]</scope>
    <source>
        <strain evidence="2 3">DSM 19938</strain>
    </source>
</reference>
<dbReference type="CDD" id="cd05269">
    <property type="entry name" value="TMR_SDR_a"/>
    <property type="match status" value="1"/>
</dbReference>
<dbReference type="InterPro" id="IPR036291">
    <property type="entry name" value="NAD(P)-bd_dom_sf"/>
</dbReference>
<dbReference type="AlphaFoldDB" id="A0A1H6WUY8"/>
<protein>
    <submittedName>
        <fullName evidence="2">NAD(P)H dehydrogenase (Quinone)</fullName>
    </submittedName>
</protein>
<dbReference type="EMBL" id="FNXY01000005">
    <property type="protein sequence ID" value="SEJ16352.1"/>
    <property type="molecule type" value="Genomic_DNA"/>
</dbReference>
<proteinExistence type="predicted"/>
<evidence type="ECO:0000313" key="2">
    <source>
        <dbReference type="EMBL" id="SEJ16352.1"/>
    </source>
</evidence>
<dbReference type="Proteomes" id="UP000199532">
    <property type="component" value="Unassembled WGS sequence"/>
</dbReference>
<keyword evidence="3" id="KW-1185">Reference proteome</keyword>
<dbReference type="SUPFAM" id="SSF51735">
    <property type="entry name" value="NAD(P)-binding Rossmann-fold domains"/>
    <property type="match status" value="1"/>
</dbReference>
<name>A0A1H6WUY8_9BACT</name>